<dbReference type="AlphaFoldDB" id="Q5N6Z2"/>
<evidence type="ECO:0000256" key="1">
    <source>
        <dbReference type="SAM" id="MobiDB-lite"/>
    </source>
</evidence>
<evidence type="ECO:0000313" key="2">
    <source>
        <dbReference type="EMBL" id="BAD82106.1"/>
    </source>
</evidence>
<name>Q5N6Z2_ORYSJ</name>
<organism evidence="2">
    <name type="scientific">Oryza sativa subsp. japonica</name>
    <name type="common">Rice</name>
    <dbReference type="NCBI Taxonomy" id="39947"/>
    <lineage>
        <taxon>Eukaryota</taxon>
        <taxon>Viridiplantae</taxon>
        <taxon>Streptophyta</taxon>
        <taxon>Embryophyta</taxon>
        <taxon>Tracheophyta</taxon>
        <taxon>Spermatophyta</taxon>
        <taxon>Magnoliopsida</taxon>
        <taxon>Liliopsida</taxon>
        <taxon>Poales</taxon>
        <taxon>Poaceae</taxon>
        <taxon>BOP clade</taxon>
        <taxon>Oryzoideae</taxon>
        <taxon>Oryzeae</taxon>
        <taxon>Oryzinae</taxon>
        <taxon>Oryza</taxon>
        <taxon>Oryza sativa</taxon>
    </lineage>
</organism>
<feature type="compositionally biased region" description="Gly residues" evidence="1">
    <location>
        <begin position="94"/>
        <end position="103"/>
    </location>
</feature>
<feature type="compositionally biased region" description="Basic and acidic residues" evidence="1">
    <location>
        <begin position="28"/>
        <end position="37"/>
    </location>
</feature>
<reference evidence="2" key="1">
    <citation type="journal article" date="2002" name="Nature">
        <title>The genome sequence and structure of rice chromosome 1.</title>
        <authorList>
            <person name="Sasaki T."/>
            <person name="Matsumoto T."/>
            <person name="Yamamoto K."/>
            <person name="Sakata K."/>
            <person name="Baba T."/>
            <person name="Katayose Y."/>
            <person name="Wu J."/>
            <person name="Niimura Y."/>
            <person name="Cheng Z."/>
            <person name="Nagamura Y."/>
            <person name="Antonio B.A."/>
            <person name="Kanamori H."/>
            <person name="Hosokawa S."/>
            <person name="Masukawa M."/>
            <person name="Arikawa K."/>
            <person name="Chiden Y."/>
            <person name="Hayashi M."/>
            <person name="Okamoto M."/>
            <person name="Ando T."/>
            <person name="Aoki H."/>
            <person name="Arita K."/>
            <person name="Hamada M."/>
            <person name="Harada C."/>
            <person name="Hijishita S."/>
            <person name="Honda M."/>
            <person name="Ichikawa Y."/>
            <person name="Idonuma A."/>
            <person name="Iijima M."/>
            <person name="Ikeda M."/>
            <person name="Ikeno M."/>
            <person name="Itoh S."/>
            <person name="Itoh T."/>
            <person name="Itoh Y."/>
            <person name="Itoh Y."/>
            <person name="Iwabuchi A."/>
            <person name="Kamiya K."/>
            <person name="Karasawa W."/>
            <person name="Katagiri S."/>
            <person name="Kikuta A."/>
            <person name="Kobayashi N."/>
            <person name="Kono I."/>
            <person name="Machita K."/>
            <person name="Maehara T."/>
            <person name="Mizuno H."/>
            <person name="Mizubayashi T."/>
            <person name="Mukai Y."/>
            <person name="Nagasaki H."/>
            <person name="Nakashima M."/>
            <person name="Nakama Y."/>
            <person name="Nakamichi Y."/>
            <person name="Nakamura M."/>
            <person name="Namiki N."/>
            <person name="Negishi M."/>
            <person name="Ohta I."/>
            <person name="Ono N."/>
            <person name="Saji S."/>
            <person name="Sakai K."/>
            <person name="Shibata M."/>
            <person name="Shimokawa T."/>
            <person name="Shomura A."/>
            <person name="Song J."/>
            <person name="Takazaki Y."/>
            <person name="Terasawa K."/>
            <person name="Tsuji K."/>
            <person name="Waki K."/>
            <person name="Yamagata H."/>
            <person name="Yamane H."/>
            <person name="Yoshiki S."/>
            <person name="Yoshihara R."/>
            <person name="Yukawa K."/>
            <person name="Zhong H."/>
            <person name="Iwama H."/>
            <person name="Endo T."/>
            <person name="Ito H."/>
            <person name="Hahn J.H."/>
            <person name="Kim H.I."/>
            <person name="Eun M.Y."/>
            <person name="Yano M."/>
            <person name="Jiang J."/>
            <person name="Gojobori T."/>
        </authorList>
    </citation>
    <scope>NUCLEOTIDE SEQUENCE</scope>
</reference>
<dbReference type="EMBL" id="AP003313">
    <property type="protein sequence ID" value="BAD82106.1"/>
    <property type="molecule type" value="Genomic_DNA"/>
</dbReference>
<feature type="compositionally biased region" description="Basic and acidic residues" evidence="1">
    <location>
        <begin position="83"/>
        <end position="93"/>
    </location>
</feature>
<protein>
    <submittedName>
        <fullName evidence="2">Uncharacterized protein</fullName>
    </submittedName>
</protein>
<dbReference type="Proteomes" id="UP000817658">
    <property type="component" value="Chromosome 1"/>
</dbReference>
<sequence>MRENTRRPSRRGRTALVRDLQKNPNHLQRPEHERKREEDEEQQPTGKVGRPHHFERREKGRRRQLGGRGDVGQRDPGTGGVREQQRAKGEGNGERLGGGGGGETACYTRLRRSPTAAADRRRRRRWGGEAGGGGEEEWRVADFIQISGREF</sequence>
<feature type="region of interest" description="Disordered" evidence="1">
    <location>
        <begin position="1"/>
        <end position="137"/>
    </location>
</feature>
<feature type="compositionally biased region" description="Basic residues" evidence="1">
    <location>
        <begin position="49"/>
        <end position="65"/>
    </location>
</feature>
<accession>Q5N6Z2</accession>
<gene>
    <name evidence="2" type="ORF">P0035F12.20</name>
</gene>
<proteinExistence type="predicted"/>